<evidence type="ECO:0000313" key="1">
    <source>
        <dbReference type="EMBL" id="WCE46397.1"/>
    </source>
</evidence>
<gene>
    <name evidence="1" type="ORF">PIG85_01770</name>
</gene>
<dbReference type="RefSeq" id="WP_004806620.1">
    <property type="nucleotide sequence ID" value="NZ_CP116394.1"/>
</dbReference>
<accession>A0AB38XPX9</accession>
<dbReference type="KEGG" id="wne:PIG85_01770"/>
<dbReference type="AlphaFoldDB" id="A0AB38XPX9"/>
<proteinExistence type="predicted"/>
<evidence type="ECO:0000313" key="2">
    <source>
        <dbReference type="Proteomes" id="UP001211044"/>
    </source>
</evidence>
<sequence length="113" mass="12297">MKLDGDSLTLLTGMWAKLNTNAGNYDHACLKECAEAVVALLESLPTVPVDASGETPARVRLAAMMLTARLYRRRNSLTGIETIADLGTSYVARYDPDIARMLRIDAFTPPQIG</sequence>
<protein>
    <recommendedName>
        <fullName evidence="3">Phage gp6-like head-tail connector protein</fullName>
    </recommendedName>
</protein>
<dbReference type="Proteomes" id="UP001211044">
    <property type="component" value="Chromosome"/>
</dbReference>
<evidence type="ECO:0008006" key="3">
    <source>
        <dbReference type="Google" id="ProtNLM"/>
    </source>
</evidence>
<reference evidence="1" key="1">
    <citation type="submission" date="2023-01" db="EMBL/GenBank/DDBJ databases">
        <title>Comparative Genomic Analysis of the Clinically-Derived Winkia Strain NY0527 Provides Evidence into the Taxonomic Reassignment of Winkia neuii and Characterizes Their Virulence Traits.</title>
        <authorList>
            <person name="Cai X."/>
            <person name="Peng Y."/>
            <person name="Li M."/>
            <person name="Qiu Y."/>
            <person name="Wang Y."/>
            <person name="Xu L."/>
            <person name="Hou Q."/>
        </authorList>
    </citation>
    <scope>NUCLEOTIDE SEQUENCE</scope>
    <source>
        <strain evidence="1">NY0527</strain>
    </source>
</reference>
<dbReference type="EMBL" id="CP116394">
    <property type="protein sequence ID" value="WCE46397.1"/>
    <property type="molecule type" value="Genomic_DNA"/>
</dbReference>
<organism evidence="1 2">
    <name type="scientific">Winkia neuii subsp. anitrata</name>
    <dbReference type="NCBI Taxonomy" id="29318"/>
    <lineage>
        <taxon>Bacteria</taxon>
        <taxon>Bacillati</taxon>
        <taxon>Actinomycetota</taxon>
        <taxon>Actinomycetes</taxon>
        <taxon>Actinomycetales</taxon>
        <taxon>Actinomycetaceae</taxon>
        <taxon>Winkia</taxon>
    </lineage>
</organism>
<name>A0AB38XPX9_9ACTO</name>